<reference evidence="3" key="1">
    <citation type="journal article" date="2019" name="Int. J. Syst. Evol. Microbiol.">
        <title>The Global Catalogue of Microorganisms (GCM) 10K type strain sequencing project: providing services to taxonomists for standard genome sequencing and annotation.</title>
        <authorList>
            <consortium name="The Broad Institute Genomics Platform"/>
            <consortium name="The Broad Institute Genome Sequencing Center for Infectious Disease"/>
            <person name="Wu L."/>
            <person name="Ma J."/>
        </authorList>
    </citation>
    <scope>NUCLEOTIDE SEQUENCE [LARGE SCALE GENOMIC DNA]</scope>
    <source>
        <strain evidence="3">JCM 30071</strain>
    </source>
</reference>
<evidence type="ECO:0000313" key="3">
    <source>
        <dbReference type="Proteomes" id="UP000634435"/>
    </source>
</evidence>
<protein>
    <recommendedName>
        <fullName evidence="1">Phage shock protein PspC N-terminal domain-containing protein</fullName>
    </recommendedName>
</protein>
<keyword evidence="3" id="KW-1185">Reference proteome</keyword>
<comment type="caution">
    <text evidence="2">The sequence shown here is derived from an EMBL/GenBank/DDBJ whole genome shotgun (WGS) entry which is preliminary data.</text>
</comment>
<evidence type="ECO:0000313" key="2">
    <source>
        <dbReference type="EMBL" id="GGJ72929.1"/>
    </source>
</evidence>
<dbReference type="InterPro" id="IPR007168">
    <property type="entry name" value="Phageshock_PspC_N"/>
</dbReference>
<proteinExistence type="predicted"/>
<dbReference type="EMBL" id="BMPN01000008">
    <property type="protein sequence ID" value="GGJ72929.1"/>
    <property type="molecule type" value="Genomic_DNA"/>
</dbReference>
<dbReference type="Proteomes" id="UP000634435">
    <property type="component" value="Unassembled WGS sequence"/>
</dbReference>
<dbReference type="Pfam" id="PF04024">
    <property type="entry name" value="PspC"/>
    <property type="match status" value="1"/>
</dbReference>
<gene>
    <name evidence="2" type="ORF">GCM10007111_38210</name>
</gene>
<accession>A0ABQ2DTM8</accession>
<organism evidence="2 3">
    <name type="scientific">Virgibacillus kapii</name>
    <dbReference type="NCBI Taxonomy" id="1638645"/>
    <lineage>
        <taxon>Bacteria</taxon>
        <taxon>Bacillati</taxon>
        <taxon>Bacillota</taxon>
        <taxon>Bacilli</taxon>
        <taxon>Bacillales</taxon>
        <taxon>Bacillaceae</taxon>
        <taxon>Virgibacillus</taxon>
    </lineage>
</organism>
<evidence type="ECO:0000259" key="1">
    <source>
        <dbReference type="Pfam" id="PF04024"/>
    </source>
</evidence>
<sequence>MKKLRSSQDKSITGVCGGIAEITGFLPFSHDSSSYLHRHQYFSM</sequence>
<feature type="domain" description="Phage shock protein PspC N-terminal" evidence="1">
    <location>
        <begin position="4"/>
        <end position="25"/>
    </location>
</feature>
<name>A0ABQ2DTM8_9BACI</name>
<dbReference type="RefSeq" id="WP_231378655.1">
    <property type="nucleotide sequence ID" value="NZ_BMPN01000008.1"/>
</dbReference>